<name>A0A1H4JM01_9PSEU</name>
<dbReference type="Pfam" id="PF07179">
    <property type="entry name" value="SseB"/>
    <property type="match status" value="1"/>
</dbReference>
<dbReference type="Proteomes" id="UP000199622">
    <property type="component" value="Unassembled WGS sequence"/>
</dbReference>
<dbReference type="AlphaFoldDB" id="A0A1H4JM01"/>
<protein>
    <submittedName>
        <fullName evidence="2">SseB protein N-terminal domain-containing protein</fullName>
    </submittedName>
</protein>
<accession>A0A1H4JM01</accession>
<evidence type="ECO:0000313" key="3">
    <source>
        <dbReference type="Proteomes" id="UP000199622"/>
    </source>
</evidence>
<gene>
    <name evidence="2" type="ORF">SAMN04489727_2029</name>
</gene>
<evidence type="ECO:0000259" key="1">
    <source>
        <dbReference type="Pfam" id="PF07179"/>
    </source>
</evidence>
<dbReference type="STRING" id="208445.SAMN04489727_2029"/>
<dbReference type="EMBL" id="FNSO01000003">
    <property type="protein sequence ID" value="SEB47341.1"/>
    <property type="molecule type" value="Genomic_DNA"/>
</dbReference>
<evidence type="ECO:0000313" key="2">
    <source>
        <dbReference type="EMBL" id="SEB47341.1"/>
    </source>
</evidence>
<reference evidence="3" key="1">
    <citation type="submission" date="2016-10" db="EMBL/GenBank/DDBJ databases">
        <authorList>
            <person name="Varghese N."/>
            <person name="Submissions S."/>
        </authorList>
    </citation>
    <scope>NUCLEOTIDE SEQUENCE [LARGE SCALE GENOMIC DNA]</scope>
    <source>
        <strain evidence="3">DSM 44544</strain>
    </source>
</reference>
<sequence>MSTVPGVDRDQGEAESRLAQVARDVWSGVRGATDFMDTFAGARVYVQRPAEPGRLLVVDLGDRGSWLVAFSTLPRLAHHVGACDYFATTGADLLELVPPGIGVMIDPDDEHRFPVLARMAPPDLITRAWAQATSRRTVTAT</sequence>
<dbReference type="InterPro" id="IPR009839">
    <property type="entry name" value="SseB_N"/>
</dbReference>
<keyword evidence="3" id="KW-1185">Reference proteome</keyword>
<feature type="domain" description="SseB protein N-terminal" evidence="1">
    <location>
        <begin position="33"/>
        <end position="116"/>
    </location>
</feature>
<organism evidence="2 3">
    <name type="scientific">Amycolatopsis tolypomycina</name>
    <dbReference type="NCBI Taxonomy" id="208445"/>
    <lineage>
        <taxon>Bacteria</taxon>
        <taxon>Bacillati</taxon>
        <taxon>Actinomycetota</taxon>
        <taxon>Actinomycetes</taxon>
        <taxon>Pseudonocardiales</taxon>
        <taxon>Pseudonocardiaceae</taxon>
        <taxon>Amycolatopsis</taxon>
    </lineage>
</organism>
<proteinExistence type="predicted"/>